<name>A0A0R1YXQ5_9LACO</name>
<dbReference type="CDD" id="cd15787">
    <property type="entry name" value="YycH_N"/>
    <property type="match status" value="1"/>
</dbReference>
<comment type="caution">
    <text evidence="2">The sequence shown here is derived from an EMBL/GenBank/DDBJ whole genome shotgun (WGS) entry which is preliminary data.</text>
</comment>
<dbReference type="EMBL" id="AZGK01000002">
    <property type="protein sequence ID" value="KRM47438.1"/>
    <property type="molecule type" value="Genomic_DNA"/>
</dbReference>
<organism evidence="2 3">
    <name type="scientific">Lentilactobacillus parabuchneri DSM 5707 = NBRC 107865</name>
    <dbReference type="NCBI Taxonomy" id="1423784"/>
    <lineage>
        <taxon>Bacteria</taxon>
        <taxon>Bacillati</taxon>
        <taxon>Bacillota</taxon>
        <taxon>Bacilli</taxon>
        <taxon>Lactobacillales</taxon>
        <taxon>Lactobacillaceae</taxon>
        <taxon>Lentilactobacillus</taxon>
    </lineage>
</organism>
<dbReference type="AlphaFoldDB" id="A0A0R1YXQ5"/>
<dbReference type="PATRIC" id="fig|1423784.4.peg.1153"/>
<evidence type="ECO:0000259" key="1">
    <source>
        <dbReference type="Pfam" id="PF07435"/>
    </source>
</evidence>
<evidence type="ECO:0000313" key="3">
    <source>
        <dbReference type="Proteomes" id="UP000051957"/>
    </source>
</evidence>
<gene>
    <name evidence="2" type="ORF">FC51_GL001141</name>
</gene>
<dbReference type="GeneID" id="69802782"/>
<dbReference type="Proteomes" id="UP000051957">
    <property type="component" value="Unassembled WGS sequence"/>
</dbReference>
<dbReference type="RefSeq" id="WP_057909415.1">
    <property type="nucleotide sequence ID" value="NZ_AZGK01000002.1"/>
</dbReference>
<sequence>MRFSKYLIPLALTIAVVVSLTLSVVLWTNPANYRTNKQTAQSPTSQQMVKPRGYVYSPVQAIHTNADGSQVILVNKLVNTVTEIKKTMKNYKDPHIKTLSKNSKVDYFRIANQTDSIMLNYSDTVSMKMVNHIVHNRFKKLPNYKINRIVLPTNNSTKLYLLADKNFTVYEIDIKKHSLKSLNNVLKMDMRTQPASFKLLNNQPTVYVTTAVQMQPYKYLIDRQSDDYYVSRLLNSADSQNINVKRRKKTTIYGDQSSLQLIFNSSNRMAEFSDFRPNHNLRNLTSTLNDSYKNLIKLGVPMDNVRFFSYDQKTRSVMYRTYVEGFPIFRSDGFGTVSTRTLNSSAQRSEFSLDNPEVPLPSNKGYTSLPSTETMLKRLENRGYNIKKISKTRIGYTWTKDKTSPLLIDLTPDWYVYYNNRWLSYTSLMNQY</sequence>
<protein>
    <recommendedName>
        <fullName evidence="1">Regulatory protein YycH domain-containing protein</fullName>
    </recommendedName>
</protein>
<dbReference type="Gene3D" id="3.10.450.310">
    <property type="match status" value="1"/>
</dbReference>
<proteinExistence type="predicted"/>
<accession>A0A0R1YXQ5</accession>
<reference evidence="2 3" key="1">
    <citation type="journal article" date="2015" name="Genome Announc.">
        <title>Expanding the biotechnology potential of lactobacilli through comparative genomics of 213 strains and associated genera.</title>
        <authorList>
            <person name="Sun Z."/>
            <person name="Harris H.M."/>
            <person name="McCann A."/>
            <person name="Guo C."/>
            <person name="Argimon S."/>
            <person name="Zhang W."/>
            <person name="Yang X."/>
            <person name="Jeffery I.B."/>
            <person name="Cooney J.C."/>
            <person name="Kagawa T.F."/>
            <person name="Liu W."/>
            <person name="Song Y."/>
            <person name="Salvetti E."/>
            <person name="Wrobel A."/>
            <person name="Rasinkangas P."/>
            <person name="Parkhill J."/>
            <person name="Rea M.C."/>
            <person name="O'Sullivan O."/>
            <person name="Ritari J."/>
            <person name="Douillard F.P."/>
            <person name="Paul Ross R."/>
            <person name="Yang R."/>
            <person name="Briner A.E."/>
            <person name="Felis G.E."/>
            <person name="de Vos W.M."/>
            <person name="Barrangou R."/>
            <person name="Klaenhammer T.R."/>
            <person name="Caufield P.W."/>
            <person name="Cui Y."/>
            <person name="Zhang H."/>
            <person name="O'Toole P.W."/>
        </authorList>
    </citation>
    <scope>NUCLEOTIDE SEQUENCE [LARGE SCALE GENOMIC DNA]</scope>
    <source>
        <strain evidence="2 3">DSM 5707</strain>
    </source>
</reference>
<dbReference type="InterPro" id="IPR009996">
    <property type="entry name" value="YycH"/>
</dbReference>
<feature type="domain" description="Regulatory protein YycH" evidence="1">
    <location>
        <begin position="11"/>
        <end position="425"/>
    </location>
</feature>
<evidence type="ECO:0000313" key="2">
    <source>
        <dbReference type="EMBL" id="KRM47438.1"/>
    </source>
</evidence>
<dbReference type="Pfam" id="PF07435">
    <property type="entry name" value="YycH"/>
    <property type="match status" value="1"/>
</dbReference>